<reference evidence="5 6" key="2">
    <citation type="journal article" date="2016" name="Genome Announc.">
        <title>Draft Genome Sequence of Erythromycin- and Oxytetracycline-Sensitive Nocardia seriolae Strain U-1 (NBRC 110359).</title>
        <authorList>
            <person name="Imajoh M."/>
            <person name="Sukeda M."/>
            <person name="Shimizu M."/>
            <person name="Yamane J."/>
            <person name="Ohnishi K."/>
            <person name="Oshima S."/>
        </authorList>
    </citation>
    <scope>NUCLEOTIDE SEQUENCE [LARGE SCALE GENOMIC DNA]</scope>
    <source>
        <strain evidence="5 6">U-1</strain>
    </source>
</reference>
<evidence type="ECO:0000256" key="2">
    <source>
        <dbReference type="ARBA" id="ARBA00023125"/>
    </source>
</evidence>
<dbReference type="GeneID" id="93370534"/>
<dbReference type="AlphaFoldDB" id="A0A0B8NHT5"/>
<accession>A0A0B8NHT5</accession>
<protein>
    <submittedName>
        <fullName evidence="5">HxlR family transcriptional regulator</fullName>
    </submittedName>
</protein>
<evidence type="ECO:0000256" key="1">
    <source>
        <dbReference type="ARBA" id="ARBA00023015"/>
    </source>
</evidence>
<dbReference type="SUPFAM" id="SSF46785">
    <property type="entry name" value="Winged helix' DNA-binding domain"/>
    <property type="match status" value="1"/>
</dbReference>
<evidence type="ECO:0000313" key="6">
    <source>
        <dbReference type="Proteomes" id="UP000037179"/>
    </source>
</evidence>
<evidence type="ECO:0000256" key="3">
    <source>
        <dbReference type="ARBA" id="ARBA00023163"/>
    </source>
</evidence>
<evidence type="ECO:0000259" key="4">
    <source>
        <dbReference type="PROSITE" id="PS51118"/>
    </source>
</evidence>
<evidence type="ECO:0000313" key="5">
    <source>
        <dbReference type="EMBL" id="GAP30087.1"/>
    </source>
</evidence>
<dbReference type="InterPro" id="IPR036388">
    <property type="entry name" value="WH-like_DNA-bd_sf"/>
</dbReference>
<dbReference type="PROSITE" id="PS51118">
    <property type="entry name" value="HTH_HXLR"/>
    <property type="match status" value="1"/>
</dbReference>
<organism evidence="5 6">
    <name type="scientific">Nocardia seriolae</name>
    <dbReference type="NCBI Taxonomy" id="37332"/>
    <lineage>
        <taxon>Bacteria</taxon>
        <taxon>Bacillati</taxon>
        <taxon>Actinomycetota</taxon>
        <taxon>Actinomycetes</taxon>
        <taxon>Mycobacteriales</taxon>
        <taxon>Nocardiaceae</taxon>
        <taxon>Nocardia</taxon>
    </lineage>
</organism>
<dbReference type="Gene3D" id="1.10.10.10">
    <property type="entry name" value="Winged helix-like DNA-binding domain superfamily/Winged helix DNA-binding domain"/>
    <property type="match status" value="1"/>
</dbReference>
<reference evidence="6" key="1">
    <citation type="submission" date="2015-07" db="EMBL/GenBank/DDBJ databases">
        <title>Nocardia seriolae U-1 whole genome shotgun sequence.</title>
        <authorList>
            <person name="Imajoh M."/>
            <person name="Fukumoto Y."/>
            <person name="Sukeda M."/>
            <person name="Yamane J."/>
            <person name="Yamasaki K."/>
            <person name="Shimizu M."/>
            <person name="Ohnishi K."/>
            <person name="Oshima S."/>
        </authorList>
    </citation>
    <scope>NUCLEOTIDE SEQUENCE [LARGE SCALE GENOMIC DNA]</scope>
    <source>
        <strain evidence="6">U-1</strain>
    </source>
</reference>
<dbReference type="InterPro" id="IPR036390">
    <property type="entry name" value="WH_DNA-bd_sf"/>
</dbReference>
<dbReference type="PANTHER" id="PTHR33204:SF37">
    <property type="entry name" value="HTH-TYPE TRANSCRIPTIONAL REGULATOR YODB"/>
    <property type="match status" value="1"/>
</dbReference>
<dbReference type="InterPro" id="IPR002577">
    <property type="entry name" value="HTH_HxlR"/>
</dbReference>
<dbReference type="PANTHER" id="PTHR33204">
    <property type="entry name" value="TRANSCRIPTIONAL REGULATOR, MARR FAMILY"/>
    <property type="match status" value="1"/>
</dbReference>
<proteinExistence type="predicted"/>
<dbReference type="RefSeq" id="WP_033088792.1">
    <property type="nucleotide sequence ID" value="NZ_AP017900.1"/>
</dbReference>
<dbReference type="Pfam" id="PF01638">
    <property type="entry name" value="HxlR"/>
    <property type="match status" value="1"/>
</dbReference>
<sequence length="106" mass="12116">MPDPTPDFHSAIELIGKRWTGVILQHLLTGPHRFNELRDRIPRITDAMLSQRLTELEQAEVVERQVTVARPVEIRYTLTPIGTKLEPVLAAVLTWSKEWAAAHRSK</sequence>
<comment type="caution">
    <text evidence="5">The sequence shown here is derived from an EMBL/GenBank/DDBJ whole genome shotgun (WGS) entry which is preliminary data.</text>
</comment>
<keyword evidence="2" id="KW-0238">DNA-binding</keyword>
<gene>
    <name evidence="5" type="ORF">NSK11_contig00072-0010</name>
</gene>
<keyword evidence="3" id="KW-0804">Transcription</keyword>
<dbReference type="GO" id="GO:0003677">
    <property type="term" value="F:DNA binding"/>
    <property type="evidence" value="ECO:0007669"/>
    <property type="project" value="UniProtKB-KW"/>
</dbReference>
<feature type="domain" description="HTH hxlR-type" evidence="4">
    <location>
        <begin position="5"/>
        <end position="104"/>
    </location>
</feature>
<dbReference type="Proteomes" id="UP000037179">
    <property type="component" value="Unassembled WGS sequence"/>
</dbReference>
<name>A0A0B8NHT5_9NOCA</name>
<keyword evidence="1" id="KW-0805">Transcription regulation</keyword>
<keyword evidence="6" id="KW-1185">Reference proteome</keyword>
<dbReference type="EMBL" id="BBYQ01000072">
    <property type="protein sequence ID" value="GAP30087.1"/>
    <property type="molecule type" value="Genomic_DNA"/>
</dbReference>